<dbReference type="InterPro" id="IPR017452">
    <property type="entry name" value="GPCR_Rhodpsn_7TM"/>
</dbReference>
<dbReference type="PROSITE" id="PS50262">
    <property type="entry name" value="G_PROTEIN_RECEP_F1_2"/>
    <property type="match status" value="1"/>
</dbReference>
<keyword evidence="2 8" id="KW-0812">Transmembrane</keyword>
<evidence type="ECO:0000256" key="4">
    <source>
        <dbReference type="ARBA" id="ARBA00023040"/>
    </source>
</evidence>
<dbReference type="AlphaFoldDB" id="A0A193KUC5"/>
<keyword evidence="7" id="KW-0807">Transducer</keyword>
<evidence type="ECO:0000313" key="10">
    <source>
        <dbReference type="EMBL" id="ANO39067.1"/>
    </source>
</evidence>
<feature type="transmembrane region" description="Helical" evidence="8">
    <location>
        <begin position="156"/>
        <end position="178"/>
    </location>
</feature>
<evidence type="ECO:0000256" key="6">
    <source>
        <dbReference type="ARBA" id="ARBA00023170"/>
    </source>
</evidence>
<dbReference type="GO" id="GO:0004930">
    <property type="term" value="F:G protein-coupled receptor activity"/>
    <property type="evidence" value="ECO:0007669"/>
    <property type="project" value="UniProtKB-KW"/>
</dbReference>
<feature type="transmembrane region" description="Helical" evidence="8">
    <location>
        <begin position="30"/>
        <end position="51"/>
    </location>
</feature>
<dbReference type="PANTHER" id="PTHR24243:SF233">
    <property type="entry name" value="THYROTROPIN-RELEASING HORMONE RECEPTOR"/>
    <property type="match status" value="1"/>
</dbReference>
<evidence type="ECO:0000256" key="1">
    <source>
        <dbReference type="ARBA" id="ARBA00004141"/>
    </source>
</evidence>
<keyword evidence="5 8" id="KW-0472">Membrane</keyword>
<protein>
    <submittedName>
        <fullName evidence="10">GCR103</fullName>
    </submittedName>
</protein>
<organism evidence="10">
    <name type="scientific">Schmidtea mediterranea</name>
    <name type="common">Freshwater planarian flatworm</name>
    <dbReference type="NCBI Taxonomy" id="79327"/>
    <lineage>
        <taxon>Eukaryota</taxon>
        <taxon>Metazoa</taxon>
        <taxon>Spiralia</taxon>
        <taxon>Lophotrochozoa</taxon>
        <taxon>Platyhelminthes</taxon>
        <taxon>Rhabditophora</taxon>
        <taxon>Seriata</taxon>
        <taxon>Tricladida</taxon>
        <taxon>Continenticola</taxon>
        <taxon>Geoplanoidea</taxon>
        <taxon>Dugesiidae</taxon>
        <taxon>Schmidtea</taxon>
    </lineage>
</organism>
<name>A0A193KUC5_SCHMD</name>
<feature type="domain" description="G-protein coupled receptors family 1 profile" evidence="9">
    <location>
        <begin position="42"/>
        <end position="334"/>
    </location>
</feature>
<dbReference type="GO" id="GO:0005886">
    <property type="term" value="C:plasma membrane"/>
    <property type="evidence" value="ECO:0007669"/>
    <property type="project" value="TreeGrafter"/>
</dbReference>
<dbReference type="EMBL" id="KX018906">
    <property type="protein sequence ID" value="ANO39067.1"/>
    <property type="molecule type" value="mRNA"/>
</dbReference>
<dbReference type="Gene3D" id="1.20.1070.10">
    <property type="entry name" value="Rhodopsin 7-helix transmembrane proteins"/>
    <property type="match status" value="1"/>
</dbReference>
<reference evidence="10" key="1">
    <citation type="journal article" date="2016" name="PLoS Biol.">
        <title>GPCRs Direct Germline Development and Somatic Gonad Function in Planarians.</title>
        <authorList>
            <person name="Saberi A."/>
            <person name="Jamal A."/>
            <person name="Beets I."/>
            <person name="Schoofs L."/>
            <person name="Newmark P.A."/>
        </authorList>
    </citation>
    <scope>NUCLEOTIDE SEQUENCE</scope>
</reference>
<dbReference type="PANTHER" id="PTHR24243">
    <property type="entry name" value="G-PROTEIN COUPLED RECEPTOR"/>
    <property type="match status" value="1"/>
</dbReference>
<keyword evidence="3 8" id="KW-1133">Transmembrane helix</keyword>
<evidence type="ECO:0000256" key="3">
    <source>
        <dbReference type="ARBA" id="ARBA00022989"/>
    </source>
</evidence>
<evidence type="ECO:0000256" key="2">
    <source>
        <dbReference type="ARBA" id="ARBA00022692"/>
    </source>
</evidence>
<keyword evidence="4" id="KW-0297">G-protein coupled receptor</keyword>
<feature type="transmembrane region" description="Helical" evidence="8">
    <location>
        <begin position="267"/>
        <end position="285"/>
    </location>
</feature>
<feature type="transmembrane region" description="Helical" evidence="8">
    <location>
        <begin position="63"/>
        <end position="84"/>
    </location>
</feature>
<evidence type="ECO:0000256" key="7">
    <source>
        <dbReference type="ARBA" id="ARBA00023224"/>
    </source>
</evidence>
<comment type="subcellular location">
    <subcellularLocation>
        <location evidence="1">Membrane</location>
        <topology evidence="1">Multi-pass membrane protein</topology>
    </subcellularLocation>
</comment>
<accession>A0A193KUC5</accession>
<dbReference type="SUPFAM" id="SSF81321">
    <property type="entry name" value="Family A G protein-coupled receptor-like"/>
    <property type="match status" value="1"/>
</dbReference>
<evidence type="ECO:0000256" key="5">
    <source>
        <dbReference type="ARBA" id="ARBA00023136"/>
    </source>
</evidence>
<evidence type="ECO:0000256" key="8">
    <source>
        <dbReference type="SAM" id="Phobius"/>
    </source>
</evidence>
<feature type="transmembrane region" description="Helical" evidence="8">
    <location>
        <begin position="201"/>
        <end position="226"/>
    </location>
</feature>
<sequence length="398" mass="46450">MSDNLSVLLNITTTKYEIRLIYFYHYVVSWLVPVILLFGCSGTSICIVVLVKTAKRRAKIWSWFLVLSTNDIISLILGLTSLYLNKLYLITNRASSISEDFRSSNIFVCHFLSTGLYFTLFLSSWMQVGISVIRTISISCPLFIKTRFTASVARKALVIHISITLLFSIILVNSTLIYDEVYSGNFSRGFRCKLSNKYDDLFYFVSLVFKVIIPTLILILSSIIIWRNLSSQYDSRDFNNTDSIKFTNSDTPQHSEHSRRISINRNLSLTLLGMNLTFLLSNLPFEIFKVINRNFNINKIKLPKDFEDFLTMRILDKSFNISVYFNQATNWMFYFLLGKSFRTFFCKVIYCRNRTRFQRQYSLKNVRFKPSSEYLLVTSDSRPLKLNSFKLDHRCDTI</sequence>
<gene>
    <name evidence="10" type="primary">gcr103</name>
</gene>
<proteinExistence type="evidence at transcript level"/>
<evidence type="ECO:0000259" key="9">
    <source>
        <dbReference type="PROSITE" id="PS50262"/>
    </source>
</evidence>
<feature type="transmembrane region" description="Helical" evidence="8">
    <location>
        <begin position="331"/>
        <end position="350"/>
    </location>
</feature>
<keyword evidence="6" id="KW-0675">Receptor</keyword>